<organism evidence="1 2">
    <name type="scientific">Lihuaxuella thermophila</name>
    <dbReference type="NCBI Taxonomy" id="1173111"/>
    <lineage>
        <taxon>Bacteria</taxon>
        <taxon>Bacillati</taxon>
        <taxon>Bacillota</taxon>
        <taxon>Bacilli</taxon>
        <taxon>Bacillales</taxon>
        <taxon>Thermoactinomycetaceae</taxon>
        <taxon>Lihuaxuella</taxon>
    </lineage>
</organism>
<reference evidence="1 2" key="1">
    <citation type="submission" date="2016-10" db="EMBL/GenBank/DDBJ databases">
        <authorList>
            <person name="de Groot N.N."/>
        </authorList>
    </citation>
    <scope>NUCLEOTIDE SEQUENCE [LARGE SCALE GENOMIC DNA]</scope>
    <source>
        <strain evidence="1 2">DSM 46701</strain>
    </source>
</reference>
<dbReference type="EMBL" id="FOCQ01000023">
    <property type="protein sequence ID" value="SEN77815.1"/>
    <property type="molecule type" value="Genomic_DNA"/>
</dbReference>
<accession>A0A1H8JBM6</accession>
<name>A0A1H8JBM6_9BACL</name>
<gene>
    <name evidence="1" type="ORF">SAMN05444955_12317</name>
</gene>
<protein>
    <submittedName>
        <fullName evidence="1">Uncharacterized protein</fullName>
    </submittedName>
</protein>
<dbReference type="STRING" id="1173111.SAMN05444955_12317"/>
<dbReference type="Proteomes" id="UP000199695">
    <property type="component" value="Unassembled WGS sequence"/>
</dbReference>
<evidence type="ECO:0000313" key="1">
    <source>
        <dbReference type="EMBL" id="SEN77815.1"/>
    </source>
</evidence>
<sequence length="174" mass="21360">MFWRHKYHRKYRFMVRSKIRLYYCYVRLYFDEDGEEMYELDVFDSEPGFKKDGYNKYLGESPPIESWSDEPFDDYRAPIELARDIIRRHELKDHLENSIRYHNGIYPLESEERKKEEVLIYDHETQSAKQTKDFYLSDISKLDELQPYERAELFKQFPELKFAYKQHIRGVKGA</sequence>
<proteinExistence type="predicted"/>
<dbReference type="AlphaFoldDB" id="A0A1H8JBM6"/>
<keyword evidence="2" id="KW-1185">Reference proteome</keyword>
<evidence type="ECO:0000313" key="2">
    <source>
        <dbReference type="Proteomes" id="UP000199695"/>
    </source>
</evidence>